<feature type="region of interest" description="Disordered" evidence="1">
    <location>
        <begin position="1"/>
        <end position="48"/>
    </location>
</feature>
<evidence type="ECO:0000256" key="1">
    <source>
        <dbReference type="SAM" id="MobiDB-lite"/>
    </source>
</evidence>
<feature type="compositionally biased region" description="Low complexity" evidence="1">
    <location>
        <begin position="22"/>
        <end position="48"/>
    </location>
</feature>
<protein>
    <submittedName>
        <fullName evidence="2">Unnamed protein product</fullName>
    </submittedName>
</protein>
<dbReference type="AlphaFoldDB" id="A0A9W6XXR8"/>
<sequence>MHACDNRVDRRDTHLTDGSYRPSSTRPSTLSSTLLEPSGSSTSKPSRSFSTYAAEFRYASGIRPILMGVFAVWIDHRELQAVQDADRFANGPRKRVLDHGCQASEEEEDPDDPAFLFHAVFRGVSHLHADRNVGGTAFAASLH</sequence>
<keyword evidence="3" id="KW-1185">Reference proteome</keyword>
<gene>
    <name evidence="2" type="ORF">Pfra01_001798900</name>
</gene>
<accession>A0A9W6XXR8</accession>
<comment type="caution">
    <text evidence="2">The sequence shown here is derived from an EMBL/GenBank/DDBJ whole genome shotgun (WGS) entry which is preliminary data.</text>
</comment>
<evidence type="ECO:0000313" key="3">
    <source>
        <dbReference type="Proteomes" id="UP001165121"/>
    </source>
</evidence>
<evidence type="ECO:0000313" key="2">
    <source>
        <dbReference type="EMBL" id="GMF47525.1"/>
    </source>
</evidence>
<dbReference type="EMBL" id="BSXT01002162">
    <property type="protein sequence ID" value="GMF47525.1"/>
    <property type="molecule type" value="Genomic_DNA"/>
</dbReference>
<name>A0A9W6XXR8_9STRA</name>
<reference evidence="2" key="1">
    <citation type="submission" date="2023-04" db="EMBL/GenBank/DDBJ databases">
        <title>Phytophthora fragariaefolia NBRC 109709.</title>
        <authorList>
            <person name="Ichikawa N."/>
            <person name="Sato H."/>
            <person name="Tonouchi N."/>
        </authorList>
    </citation>
    <scope>NUCLEOTIDE SEQUENCE</scope>
    <source>
        <strain evidence="2">NBRC 109709</strain>
    </source>
</reference>
<feature type="compositionally biased region" description="Basic and acidic residues" evidence="1">
    <location>
        <begin position="1"/>
        <end position="15"/>
    </location>
</feature>
<organism evidence="2 3">
    <name type="scientific">Phytophthora fragariaefolia</name>
    <dbReference type="NCBI Taxonomy" id="1490495"/>
    <lineage>
        <taxon>Eukaryota</taxon>
        <taxon>Sar</taxon>
        <taxon>Stramenopiles</taxon>
        <taxon>Oomycota</taxon>
        <taxon>Peronosporomycetes</taxon>
        <taxon>Peronosporales</taxon>
        <taxon>Peronosporaceae</taxon>
        <taxon>Phytophthora</taxon>
    </lineage>
</organism>
<dbReference type="Proteomes" id="UP001165121">
    <property type="component" value="Unassembled WGS sequence"/>
</dbReference>
<proteinExistence type="predicted"/>